<gene>
    <name evidence="2" type="ORF">B296_00042658</name>
</gene>
<sequence length="97" mass="10716">MFTRLVCLGLPNLSSPKLYVSAYDSPMGLSQTLPQGQRKAKLRWESDDLAATAAEAALRLINRGWRTAPLCHFGRTDNDRPDVSTLPGMSAEVRTRV</sequence>
<feature type="region of interest" description="Disordered" evidence="1">
    <location>
        <begin position="76"/>
        <end position="97"/>
    </location>
</feature>
<evidence type="ECO:0000313" key="3">
    <source>
        <dbReference type="Proteomes" id="UP000287651"/>
    </source>
</evidence>
<reference evidence="2 3" key="1">
    <citation type="journal article" date="2014" name="Agronomy (Basel)">
        <title>A Draft Genome Sequence for Ensete ventricosum, the Drought-Tolerant Tree Against Hunger.</title>
        <authorList>
            <person name="Harrison J."/>
            <person name="Moore K.A."/>
            <person name="Paszkiewicz K."/>
            <person name="Jones T."/>
            <person name="Grant M."/>
            <person name="Ambacheew D."/>
            <person name="Muzemil S."/>
            <person name="Studholme D.J."/>
        </authorList>
    </citation>
    <scope>NUCLEOTIDE SEQUENCE [LARGE SCALE GENOMIC DNA]</scope>
</reference>
<name>A0A426ZHR9_ENSVE</name>
<protein>
    <submittedName>
        <fullName evidence="2">Uncharacterized protein</fullName>
    </submittedName>
</protein>
<dbReference type="Proteomes" id="UP000287651">
    <property type="component" value="Unassembled WGS sequence"/>
</dbReference>
<accession>A0A426ZHR9</accession>
<proteinExistence type="predicted"/>
<comment type="caution">
    <text evidence="2">The sequence shown here is derived from an EMBL/GenBank/DDBJ whole genome shotgun (WGS) entry which is preliminary data.</text>
</comment>
<evidence type="ECO:0000256" key="1">
    <source>
        <dbReference type="SAM" id="MobiDB-lite"/>
    </source>
</evidence>
<dbReference type="EMBL" id="AMZH03006567">
    <property type="protein sequence ID" value="RRT63522.1"/>
    <property type="molecule type" value="Genomic_DNA"/>
</dbReference>
<dbReference type="AlphaFoldDB" id="A0A426ZHR9"/>
<organism evidence="2 3">
    <name type="scientific">Ensete ventricosum</name>
    <name type="common">Abyssinian banana</name>
    <name type="synonym">Musa ensete</name>
    <dbReference type="NCBI Taxonomy" id="4639"/>
    <lineage>
        <taxon>Eukaryota</taxon>
        <taxon>Viridiplantae</taxon>
        <taxon>Streptophyta</taxon>
        <taxon>Embryophyta</taxon>
        <taxon>Tracheophyta</taxon>
        <taxon>Spermatophyta</taxon>
        <taxon>Magnoliopsida</taxon>
        <taxon>Liliopsida</taxon>
        <taxon>Zingiberales</taxon>
        <taxon>Musaceae</taxon>
        <taxon>Ensete</taxon>
    </lineage>
</organism>
<evidence type="ECO:0000313" key="2">
    <source>
        <dbReference type="EMBL" id="RRT63522.1"/>
    </source>
</evidence>